<dbReference type="STRING" id="52694.ACWI_31360"/>
<name>A0A1F2PDC5_9FIRM</name>
<comment type="caution">
    <text evidence="1">The sequence shown here is derived from an EMBL/GenBank/DDBJ whole genome shotgun (WGS) entry which is preliminary data.</text>
</comment>
<dbReference type="RefSeq" id="WP_070372392.1">
    <property type="nucleotide sequence ID" value="NZ_LKEU01000041.1"/>
</dbReference>
<evidence type="ECO:0008006" key="3">
    <source>
        <dbReference type="Google" id="ProtNLM"/>
    </source>
</evidence>
<protein>
    <recommendedName>
        <fullName evidence="3">Nucleoside 2-deoxyribosyltransferase</fullName>
    </recommendedName>
</protein>
<dbReference type="OrthoDB" id="9815193at2"/>
<dbReference type="AlphaFoldDB" id="A0A1F2PDC5"/>
<sequence length="298" mass="34036">MAAINEIEKPCENEKKKKTCFIITPVGGNDSEIRRHAKGVIEEVIIPVLESCGFEKPVPIYENCISGSLVKTIVRSIYEADLVIANLTQQNPNVMYEVALRHSVAKPIIHISSEVENLPFDINSYNTIDYRDDMLGANVLKEKLKNSIDAINFENPVISNPIIDNIAERVIKDIPKEEVEYIKVFEELANSVQFLNRKIDSLAKNNDDRYEANLKNSSMSEFLTIRFNDIRNFDIDYFQNRIKDICPVKTNVGVNVKRNIITVKYPAAMSHQHLNQVVISILDEMETNDYEILGKYLL</sequence>
<organism evidence="1 2">
    <name type="scientific">Acetobacterium wieringae</name>
    <dbReference type="NCBI Taxonomy" id="52694"/>
    <lineage>
        <taxon>Bacteria</taxon>
        <taxon>Bacillati</taxon>
        <taxon>Bacillota</taxon>
        <taxon>Clostridia</taxon>
        <taxon>Eubacteriales</taxon>
        <taxon>Eubacteriaceae</taxon>
        <taxon>Acetobacterium</taxon>
    </lineage>
</organism>
<reference evidence="1 2" key="1">
    <citation type="submission" date="2015-09" db="EMBL/GenBank/DDBJ databases">
        <title>Genome sequence of Acetobacterium wieringae DSM 1911.</title>
        <authorList>
            <person name="Poehlein A."/>
            <person name="Bengelsdorf F.R."/>
            <person name="Schiel-Bengelsdorf B."/>
            <person name="Duerre P."/>
            <person name="Daniel R."/>
        </authorList>
    </citation>
    <scope>NUCLEOTIDE SEQUENCE [LARGE SCALE GENOMIC DNA]</scope>
    <source>
        <strain evidence="1 2">DSM 1911</strain>
    </source>
</reference>
<dbReference type="EMBL" id="LKEU01000041">
    <property type="protein sequence ID" value="OFV69409.1"/>
    <property type="molecule type" value="Genomic_DNA"/>
</dbReference>
<accession>A0A1F2PDC5</accession>
<gene>
    <name evidence="1" type="ORF">ACWI_31360</name>
</gene>
<proteinExistence type="predicted"/>
<evidence type="ECO:0000313" key="1">
    <source>
        <dbReference type="EMBL" id="OFV69409.1"/>
    </source>
</evidence>
<dbReference type="Gene3D" id="3.40.50.450">
    <property type="match status" value="1"/>
</dbReference>
<dbReference type="Proteomes" id="UP000176244">
    <property type="component" value="Unassembled WGS sequence"/>
</dbReference>
<evidence type="ECO:0000313" key="2">
    <source>
        <dbReference type="Proteomes" id="UP000176244"/>
    </source>
</evidence>